<feature type="region of interest" description="Disordered" evidence="1">
    <location>
        <begin position="55"/>
        <end position="112"/>
    </location>
</feature>
<evidence type="ECO:0000259" key="2">
    <source>
        <dbReference type="Pfam" id="PF10668"/>
    </source>
</evidence>
<reference evidence="3 4" key="1">
    <citation type="submission" date="2019-02" db="EMBL/GenBank/DDBJ databases">
        <title>Closed genome of Sporomusa termitida DSM 4440.</title>
        <authorList>
            <person name="Poehlein A."/>
            <person name="Daniel R."/>
        </authorList>
    </citation>
    <scope>NUCLEOTIDE SEQUENCE [LARGE SCALE GENOMIC DNA]</scope>
    <source>
        <strain evidence="3 4">DSM 4440</strain>
    </source>
</reference>
<accession>A0A517DS80</accession>
<proteinExistence type="predicted"/>
<evidence type="ECO:0000313" key="4">
    <source>
        <dbReference type="Proteomes" id="UP000320776"/>
    </source>
</evidence>
<gene>
    <name evidence="3" type="ORF">SPTER_15410</name>
</gene>
<feature type="compositionally biased region" description="Low complexity" evidence="1">
    <location>
        <begin position="55"/>
        <end position="69"/>
    </location>
</feature>
<feature type="domain" description="PBSX phage terminase small subunit-like N-terminal" evidence="2">
    <location>
        <begin position="1"/>
        <end position="51"/>
    </location>
</feature>
<name>A0A517DS80_9FIRM</name>
<dbReference type="InterPro" id="IPR018925">
    <property type="entry name" value="XtmA-like_N"/>
</dbReference>
<protein>
    <submittedName>
        <fullName evidence="3">Phage terminase small subunit</fullName>
    </submittedName>
</protein>
<dbReference type="KEGG" id="sted:SPTER_15410"/>
<organism evidence="3 4">
    <name type="scientific">Sporomusa termitida</name>
    <dbReference type="NCBI Taxonomy" id="2377"/>
    <lineage>
        <taxon>Bacteria</taxon>
        <taxon>Bacillati</taxon>
        <taxon>Bacillota</taxon>
        <taxon>Negativicutes</taxon>
        <taxon>Selenomonadales</taxon>
        <taxon>Sporomusaceae</taxon>
        <taxon>Sporomusa</taxon>
    </lineage>
</organism>
<evidence type="ECO:0000313" key="3">
    <source>
        <dbReference type="EMBL" id="QDR80222.1"/>
    </source>
</evidence>
<dbReference type="Proteomes" id="UP000320776">
    <property type="component" value="Chromosome"/>
</dbReference>
<keyword evidence="4" id="KW-1185">Reference proteome</keyword>
<dbReference type="Pfam" id="PF10668">
    <property type="entry name" value="Phage_terminase"/>
    <property type="match status" value="1"/>
</dbReference>
<dbReference type="EMBL" id="CP036259">
    <property type="protein sequence ID" value="QDR80222.1"/>
    <property type="molecule type" value="Genomic_DNA"/>
</dbReference>
<dbReference type="NCBIfam" id="NF040601">
    <property type="entry name" value="TerS_not_xtmA"/>
    <property type="match status" value="1"/>
</dbReference>
<dbReference type="AlphaFoldDB" id="A0A517DS80"/>
<sequence length="288" mass="32845">MARERNPNRDKAFAIYREHGGKISNRQIAELLGEDEKKIAVWKQRDRDKWSVVQHSESVVQQNPDNVVQQKKKCGAPKGNNNAKGHGAPKKNRNAVGNRGGPGGPPGNKKAEKHGFFARIFPDNDETREIVESINLKSPLEMLWENIVIQYTAIARAQKIMFVKDKEEMIKELKRSYEKNTERSTTKTKSDSQECEYEYEFQFSWDRQATFLKAQSAAMKTLEGLLSRYDEMLRSELATEEQQARIDKLRAEVARIKGDDGTEEQGEEDTFLAALKGKASEVWDDHGA</sequence>
<dbReference type="RefSeq" id="WP_144349804.1">
    <property type="nucleotide sequence ID" value="NZ_CP036259.1"/>
</dbReference>
<dbReference type="OrthoDB" id="9768556at2"/>
<evidence type="ECO:0000256" key="1">
    <source>
        <dbReference type="SAM" id="MobiDB-lite"/>
    </source>
</evidence>